<dbReference type="CDD" id="cd00082">
    <property type="entry name" value="HisKA"/>
    <property type="match status" value="1"/>
</dbReference>
<dbReference type="InterPro" id="IPR003661">
    <property type="entry name" value="HisK_dim/P_dom"/>
</dbReference>
<evidence type="ECO:0000256" key="5">
    <source>
        <dbReference type="ARBA" id="ARBA00022692"/>
    </source>
</evidence>
<dbReference type="InterPro" id="IPR003594">
    <property type="entry name" value="HATPase_dom"/>
</dbReference>
<evidence type="ECO:0000256" key="2">
    <source>
        <dbReference type="ARBA" id="ARBA00012438"/>
    </source>
</evidence>
<sequence length="427" mass="49112">MKLINHTLLILSVILFTTVGLWAFLFYSQLLSQIKTTIDEGLSNHKIAIIDNLKDDKTISEQLDFLDKSYIIKKVNEDYALQVRDSYKDTLIFSSLKNNNYEARLLTTAFVSSEGKYYEMKVLSHELNKGKLIKKIITSLLGLFLLLFLSTVLMNKFVLKNTWKPFYQLLNYLNDFRLDKSASQKLSKTNIKEFALLNESVQKLLNTNVDIFNSQKQFIENASHELQTPIAIGINKLELFAENPDLSPEQLKKIGNIIESFQRLSGLNKSLLLLSKIENKQFISKELLSFNELLSRIKQDFLDYSEFQKIKITYLQEGHWEFKMNKDLAELLIVNLIKNAIIHNKEKEGKVVIRLSSSYFTIENTSDNPSIDVNRLFQRFNKNSNSKSSTGLGLAIVKAIADASDLSVTYSYNNNKHIFKVNSITNK</sequence>
<evidence type="ECO:0000256" key="1">
    <source>
        <dbReference type="ARBA" id="ARBA00000085"/>
    </source>
</evidence>
<proteinExistence type="predicted"/>
<dbReference type="InterPro" id="IPR036097">
    <property type="entry name" value="HisK_dim/P_sf"/>
</dbReference>
<evidence type="ECO:0000256" key="6">
    <source>
        <dbReference type="ARBA" id="ARBA00022777"/>
    </source>
</evidence>
<dbReference type="SUPFAM" id="SSF47384">
    <property type="entry name" value="Homodimeric domain of signal transducing histidine kinase"/>
    <property type="match status" value="1"/>
</dbReference>
<dbReference type="Pfam" id="PF00512">
    <property type="entry name" value="HisKA"/>
    <property type="match status" value="1"/>
</dbReference>
<evidence type="ECO:0000256" key="8">
    <source>
        <dbReference type="SAM" id="Phobius"/>
    </source>
</evidence>
<dbReference type="InterPro" id="IPR005467">
    <property type="entry name" value="His_kinase_dom"/>
</dbReference>
<dbReference type="RefSeq" id="WP_415862336.1">
    <property type="nucleotide sequence ID" value="NZ_CP134536.1"/>
</dbReference>
<gene>
    <name evidence="10" type="ORF">RHP49_15870</name>
</gene>
<dbReference type="SMART" id="SM00388">
    <property type="entry name" value="HisKA"/>
    <property type="match status" value="1"/>
</dbReference>
<dbReference type="CDD" id="cd00075">
    <property type="entry name" value="HATPase"/>
    <property type="match status" value="1"/>
</dbReference>
<protein>
    <recommendedName>
        <fullName evidence="2">histidine kinase</fullName>
        <ecNumber evidence="2">2.7.13.3</ecNumber>
    </recommendedName>
</protein>
<evidence type="ECO:0000313" key="10">
    <source>
        <dbReference type="EMBL" id="WNH12355.1"/>
    </source>
</evidence>
<name>A0ABY9Y292_9FLAO</name>
<evidence type="ECO:0000256" key="4">
    <source>
        <dbReference type="ARBA" id="ARBA00022679"/>
    </source>
</evidence>
<dbReference type="EMBL" id="CP134536">
    <property type="protein sequence ID" value="WNH12355.1"/>
    <property type="molecule type" value="Genomic_DNA"/>
</dbReference>
<keyword evidence="5 8" id="KW-0812">Transmembrane</keyword>
<dbReference type="InterPro" id="IPR050428">
    <property type="entry name" value="TCS_sensor_his_kinase"/>
</dbReference>
<dbReference type="PANTHER" id="PTHR45436">
    <property type="entry name" value="SENSOR HISTIDINE KINASE YKOH"/>
    <property type="match status" value="1"/>
</dbReference>
<dbReference type="Gene3D" id="1.10.287.130">
    <property type="match status" value="1"/>
</dbReference>
<dbReference type="Pfam" id="PF02518">
    <property type="entry name" value="HATPase_c"/>
    <property type="match status" value="1"/>
</dbReference>
<accession>A0ABY9Y292</accession>
<evidence type="ECO:0000259" key="9">
    <source>
        <dbReference type="PROSITE" id="PS50109"/>
    </source>
</evidence>
<dbReference type="PROSITE" id="PS50109">
    <property type="entry name" value="HIS_KIN"/>
    <property type="match status" value="1"/>
</dbReference>
<feature type="domain" description="Histidine kinase" evidence="9">
    <location>
        <begin position="221"/>
        <end position="403"/>
    </location>
</feature>
<dbReference type="Proteomes" id="UP001303407">
    <property type="component" value="Chromosome"/>
</dbReference>
<dbReference type="GO" id="GO:0016301">
    <property type="term" value="F:kinase activity"/>
    <property type="evidence" value="ECO:0007669"/>
    <property type="project" value="UniProtKB-KW"/>
</dbReference>
<keyword evidence="3" id="KW-0597">Phosphoprotein</keyword>
<reference evidence="10 11" key="1">
    <citation type="submission" date="2023-09" db="EMBL/GenBank/DDBJ databases">
        <title>Thalassobella suaedae gen. nov., sp. nov., a marine bacterium of the family Flavobacteriaceae isolated from a halophyte Suaeda japonica.</title>
        <authorList>
            <person name="Lee S.Y."/>
            <person name="Hwang C.Y."/>
        </authorList>
    </citation>
    <scope>NUCLEOTIDE SEQUENCE [LARGE SCALE GENOMIC DNA]</scope>
    <source>
        <strain evidence="10 11">HL-DH10</strain>
    </source>
</reference>
<keyword evidence="6 10" id="KW-0418">Kinase</keyword>
<organism evidence="10 11">
    <name type="scientific">Thalassobellus suaedae</name>
    <dbReference type="NCBI Taxonomy" id="3074124"/>
    <lineage>
        <taxon>Bacteria</taxon>
        <taxon>Pseudomonadati</taxon>
        <taxon>Bacteroidota</taxon>
        <taxon>Flavobacteriia</taxon>
        <taxon>Flavobacteriales</taxon>
        <taxon>Flavobacteriaceae</taxon>
        <taxon>Thalassobellus</taxon>
    </lineage>
</organism>
<dbReference type="Gene3D" id="3.30.565.10">
    <property type="entry name" value="Histidine kinase-like ATPase, C-terminal domain"/>
    <property type="match status" value="1"/>
</dbReference>
<keyword evidence="4" id="KW-0808">Transferase</keyword>
<comment type="catalytic activity">
    <reaction evidence="1">
        <text>ATP + protein L-histidine = ADP + protein N-phospho-L-histidine.</text>
        <dbReference type="EC" id="2.7.13.3"/>
    </reaction>
</comment>
<evidence type="ECO:0000256" key="3">
    <source>
        <dbReference type="ARBA" id="ARBA00022553"/>
    </source>
</evidence>
<feature type="transmembrane region" description="Helical" evidence="8">
    <location>
        <begin position="136"/>
        <end position="154"/>
    </location>
</feature>
<dbReference type="SUPFAM" id="SSF55874">
    <property type="entry name" value="ATPase domain of HSP90 chaperone/DNA topoisomerase II/histidine kinase"/>
    <property type="match status" value="1"/>
</dbReference>
<keyword evidence="11" id="KW-1185">Reference proteome</keyword>
<keyword evidence="7 8" id="KW-1133">Transmembrane helix</keyword>
<dbReference type="PANTHER" id="PTHR45436:SF5">
    <property type="entry name" value="SENSOR HISTIDINE KINASE TRCS"/>
    <property type="match status" value="1"/>
</dbReference>
<dbReference type="InterPro" id="IPR036890">
    <property type="entry name" value="HATPase_C_sf"/>
</dbReference>
<feature type="transmembrane region" description="Helical" evidence="8">
    <location>
        <begin position="6"/>
        <end position="27"/>
    </location>
</feature>
<evidence type="ECO:0000313" key="11">
    <source>
        <dbReference type="Proteomes" id="UP001303407"/>
    </source>
</evidence>
<evidence type="ECO:0000256" key="7">
    <source>
        <dbReference type="ARBA" id="ARBA00022989"/>
    </source>
</evidence>
<dbReference type="SMART" id="SM00387">
    <property type="entry name" value="HATPase_c"/>
    <property type="match status" value="1"/>
</dbReference>
<keyword evidence="8" id="KW-0472">Membrane</keyword>
<dbReference type="EC" id="2.7.13.3" evidence="2"/>